<sequence>MKKQIINISILFTLFTTLEAASSVSTMDSYMGYMWLLTAFVLLILSYFLIKSKKEISEFSELLKEKDEKIKWLREISAKNENRQNLKIQDLEKRVLELTHEIEMLEQKAKEGTKNQVVAKIEELENKRKNAEDQL</sequence>
<gene>
    <name evidence="3" type="ORF">MNB_SV-5-390</name>
</gene>
<feature type="coiled-coil region" evidence="1">
    <location>
        <begin position="81"/>
        <end position="134"/>
    </location>
</feature>
<dbReference type="EMBL" id="FPKX01000059">
    <property type="protein sequence ID" value="SFZ98727.1"/>
    <property type="molecule type" value="Genomic_DNA"/>
</dbReference>
<evidence type="ECO:0000256" key="2">
    <source>
        <dbReference type="SAM" id="Phobius"/>
    </source>
</evidence>
<keyword evidence="2" id="KW-0472">Membrane</keyword>
<name>A0A1W1EF91_9ZZZZ</name>
<dbReference type="AlphaFoldDB" id="A0A1W1EF91"/>
<feature type="transmembrane region" description="Helical" evidence="2">
    <location>
        <begin position="30"/>
        <end position="50"/>
    </location>
</feature>
<evidence type="ECO:0000313" key="3">
    <source>
        <dbReference type="EMBL" id="SFZ98727.1"/>
    </source>
</evidence>
<reference evidence="3" key="1">
    <citation type="submission" date="2016-10" db="EMBL/GenBank/DDBJ databases">
        <authorList>
            <person name="de Groot N.N."/>
        </authorList>
    </citation>
    <scope>NUCLEOTIDE SEQUENCE</scope>
</reference>
<accession>A0A1W1EF91</accession>
<evidence type="ECO:0000256" key="1">
    <source>
        <dbReference type="SAM" id="Coils"/>
    </source>
</evidence>
<keyword evidence="2" id="KW-1133">Transmembrane helix</keyword>
<proteinExistence type="predicted"/>
<keyword evidence="2" id="KW-0812">Transmembrane</keyword>
<keyword evidence="1" id="KW-0175">Coiled coil</keyword>
<organism evidence="3">
    <name type="scientific">hydrothermal vent metagenome</name>
    <dbReference type="NCBI Taxonomy" id="652676"/>
    <lineage>
        <taxon>unclassified sequences</taxon>
        <taxon>metagenomes</taxon>
        <taxon>ecological metagenomes</taxon>
    </lineage>
</organism>
<protein>
    <submittedName>
        <fullName evidence="3">Uncharacterized protein</fullName>
    </submittedName>
</protein>